<organism evidence="2 3">
    <name type="scientific">Pseudoalteromonas tunicata D2</name>
    <dbReference type="NCBI Taxonomy" id="87626"/>
    <lineage>
        <taxon>Bacteria</taxon>
        <taxon>Pseudomonadati</taxon>
        <taxon>Pseudomonadota</taxon>
        <taxon>Gammaproteobacteria</taxon>
        <taxon>Alteromonadales</taxon>
        <taxon>Pseudoalteromonadaceae</taxon>
        <taxon>Pseudoalteromonas</taxon>
    </lineage>
</organism>
<dbReference type="HOGENOM" id="CLU_057688_0_0_6"/>
<dbReference type="OrthoDB" id="5298194at2"/>
<dbReference type="InterPro" id="IPR025714">
    <property type="entry name" value="Methyltranfer_dom"/>
</dbReference>
<dbReference type="RefSeq" id="WP_009837937.1">
    <property type="nucleotide sequence ID" value="NZ_AAOH01000003.1"/>
</dbReference>
<dbReference type="PANTHER" id="PTHR13369">
    <property type="match status" value="1"/>
</dbReference>
<reference evidence="2 3" key="1">
    <citation type="submission" date="2006-02" db="EMBL/GenBank/DDBJ databases">
        <authorList>
            <person name="Moran M.A."/>
            <person name="Kjelleberg S."/>
            <person name="Egan S."/>
            <person name="Saunders N."/>
            <person name="Thomas T."/>
            <person name="Ferriera S."/>
            <person name="Johnson J."/>
            <person name="Kravitz S."/>
            <person name="Halpern A."/>
            <person name="Remington K."/>
            <person name="Beeson K."/>
            <person name="Tran B."/>
            <person name="Rogers Y.-H."/>
            <person name="Friedman R."/>
            <person name="Venter J.C."/>
        </authorList>
    </citation>
    <scope>NUCLEOTIDE SEQUENCE [LARGE SCALE GENOMIC DNA]</scope>
    <source>
        <strain evidence="2 3">D2</strain>
    </source>
</reference>
<sequence>MTHESQFLALDRILFECQQYWQIVAFEHDCLPWPQLIPVLMQLSDQELAQLEHDPKQLTHFLRPYIPQLNQLDALLALPIKPLTNITWPFWLENGIKGRKLDQLKNFVAAVSEQALPVLEWCAGKGHLGRMLAFSGAPKIHSVELQANLCEQGNSLAQKYQLNITFSQADVLAPEAKNLVQSKQHAVALHACGALHQQLMRHAVANKTEKMTISPCCYHLIADDYYQAMSAVGAQSRLKLSRHDLKLALQETVTAANRITVLRQTEVEWRLAFDALQREVFGTDTYLPVPSAQKALFTGEFADFCHWAANKKSLQLPESLDYQKYLELGLQRKKVADRIELVRHAFRRAIELWLVFDRVLFLQEQGYAVEVAEFCDKVVTPRNVLIQAHKIK</sequence>
<proteinExistence type="predicted"/>
<comment type="caution">
    <text evidence="2">The sequence shown here is derived from an EMBL/GenBank/DDBJ whole genome shotgun (WGS) entry which is preliminary data.</text>
</comment>
<dbReference type="Pfam" id="PF13679">
    <property type="entry name" value="Methyltransf_32"/>
    <property type="match status" value="1"/>
</dbReference>
<dbReference type="Gene3D" id="3.40.50.150">
    <property type="entry name" value="Vaccinia Virus protein VP39"/>
    <property type="match status" value="1"/>
</dbReference>
<dbReference type="eggNOG" id="ENOG502Z7Q4">
    <property type="taxonomic scope" value="Bacteria"/>
</dbReference>
<protein>
    <recommendedName>
        <fullName evidence="1">Methyltransferase domain-containing protein</fullName>
    </recommendedName>
</protein>
<evidence type="ECO:0000259" key="1">
    <source>
        <dbReference type="Pfam" id="PF13679"/>
    </source>
</evidence>
<keyword evidence="3" id="KW-1185">Reference proteome</keyword>
<dbReference type="Proteomes" id="UP000006201">
    <property type="component" value="Unassembled WGS sequence"/>
</dbReference>
<dbReference type="PANTHER" id="PTHR13369:SF0">
    <property type="entry name" value="GLUTATHIONE S-TRANSFERASE C-TERMINAL DOMAIN-CONTAINING PROTEIN"/>
    <property type="match status" value="1"/>
</dbReference>
<dbReference type="InterPro" id="IPR029063">
    <property type="entry name" value="SAM-dependent_MTases_sf"/>
</dbReference>
<dbReference type="AlphaFoldDB" id="A4C7W0"/>
<feature type="domain" description="Methyltransferase" evidence="1">
    <location>
        <begin position="105"/>
        <end position="222"/>
    </location>
</feature>
<dbReference type="EMBL" id="AAOH01000003">
    <property type="protein sequence ID" value="EAR28675.1"/>
    <property type="molecule type" value="Genomic_DNA"/>
</dbReference>
<dbReference type="STRING" id="87626.PTD2_06524"/>
<evidence type="ECO:0000313" key="3">
    <source>
        <dbReference type="Proteomes" id="UP000006201"/>
    </source>
</evidence>
<accession>A4C7W0</accession>
<gene>
    <name evidence="2" type="ORF">PTD2_06524</name>
</gene>
<evidence type="ECO:0000313" key="2">
    <source>
        <dbReference type="EMBL" id="EAR28675.1"/>
    </source>
</evidence>
<name>A4C7W0_9GAMM</name>
<dbReference type="SUPFAM" id="SSF53335">
    <property type="entry name" value="S-adenosyl-L-methionine-dependent methyltransferases"/>
    <property type="match status" value="1"/>
</dbReference>